<dbReference type="AlphaFoldDB" id="A0AAE3AEQ4"/>
<keyword evidence="3" id="KW-1185">Reference proteome</keyword>
<dbReference type="Proteomes" id="UP001199319">
    <property type="component" value="Unassembled WGS sequence"/>
</dbReference>
<protein>
    <submittedName>
        <fullName evidence="2">Uncharacterized protein</fullName>
    </submittedName>
</protein>
<proteinExistence type="predicted"/>
<gene>
    <name evidence="2" type="ORF">LKD37_07960</name>
</gene>
<accession>A0AAE3AEQ4</accession>
<evidence type="ECO:0000313" key="3">
    <source>
        <dbReference type="Proteomes" id="UP001199319"/>
    </source>
</evidence>
<sequence length="116" mass="13078">MFYIWWPAYIVPGLMVLAGFAGQLLPGRKYRSPQGPLAPERQKFADGLFLKLLRQFGVVFAALSFMIMRSVRLVASSSQQILLYIAVILQIIGAVALILPVERNLKAYFDDQEDET</sequence>
<dbReference type="RefSeq" id="WP_302928727.1">
    <property type="nucleotide sequence ID" value="NZ_JAJEPW010000019.1"/>
</dbReference>
<reference evidence="2" key="1">
    <citation type="submission" date="2021-10" db="EMBL/GenBank/DDBJ databases">
        <title>Anaerobic single-cell dispensing facilitates the cultivation of human gut bacteria.</title>
        <authorList>
            <person name="Afrizal A."/>
        </authorList>
    </citation>
    <scope>NUCLEOTIDE SEQUENCE</scope>
    <source>
        <strain evidence="2">CLA-AA-H272</strain>
    </source>
</reference>
<comment type="caution">
    <text evidence="2">The sequence shown here is derived from an EMBL/GenBank/DDBJ whole genome shotgun (WGS) entry which is preliminary data.</text>
</comment>
<name>A0AAE3AEQ4_9FIRM</name>
<keyword evidence="1" id="KW-0472">Membrane</keyword>
<feature type="transmembrane region" description="Helical" evidence="1">
    <location>
        <begin position="6"/>
        <end position="27"/>
    </location>
</feature>
<dbReference type="EMBL" id="JAJEPW010000019">
    <property type="protein sequence ID" value="MCC2129447.1"/>
    <property type="molecule type" value="Genomic_DNA"/>
</dbReference>
<evidence type="ECO:0000313" key="2">
    <source>
        <dbReference type="EMBL" id="MCC2129447.1"/>
    </source>
</evidence>
<organism evidence="2 3">
    <name type="scientific">Brotocaccenecus cirricatena</name>
    <dbReference type="NCBI Taxonomy" id="3064195"/>
    <lineage>
        <taxon>Bacteria</taxon>
        <taxon>Bacillati</taxon>
        <taxon>Bacillota</taxon>
        <taxon>Clostridia</taxon>
        <taxon>Eubacteriales</taxon>
        <taxon>Oscillospiraceae</taxon>
        <taxon>Brotocaccenecus</taxon>
    </lineage>
</organism>
<keyword evidence="1" id="KW-1133">Transmembrane helix</keyword>
<evidence type="ECO:0000256" key="1">
    <source>
        <dbReference type="SAM" id="Phobius"/>
    </source>
</evidence>
<keyword evidence="1" id="KW-0812">Transmembrane</keyword>
<feature type="transmembrane region" description="Helical" evidence="1">
    <location>
        <begin position="81"/>
        <end position="99"/>
    </location>
</feature>
<feature type="transmembrane region" description="Helical" evidence="1">
    <location>
        <begin position="48"/>
        <end position="69"/>
    </location>
</feature>